<reference evidence="6" key="1">
    <citation type="journal article" date="2019" name="PLoS Negl. Trop. Dis.">
        <title>Revisiting the worldwide diversity of Leptospira species in the environment.</title>
        <authorList>
            <person name="Vincent A.T."/>
            <person name="Schiettekatte O."/>
            <person name="Bourhy P."/>
            <person name="Veyrier F.J."/>
            <person name="Picardeau M."/>
        </authorList>
    </citation>
    <scope>NUCLEOTIDE SEQUENCE [LARGE SCALE GENOMIC DNA]</scope>
    <source>
        <strain evidence="6">201702454</strain>
    </source>
</reference>
<feature type="DNA-binding region" description="H-T-H motif" evidence="4">
    <location>
        <begin position="29"/>
        <end position="48"/>
    </location>
</feature>
<sequence length="198" mass="22310">MGKKGLETKQKMIEAMAELLEREGYERAGLTELGKETETPKGSLYFHFPGGKEELASFAIRHSGEELNGFFQSVFSKAESPIHAIKQVFHVLEERIVASQFQKGCPIATTAMETANSSQWVSLACHEVYTLWLKTFETYLVQNGFSNRIAKQVSLSLLSLWEGALLLAKLQKSPEPLRMAEKTAELLLRHKWNQTMSS</sequence>
<dbReference type="PANTHER" id="PTHR47506:SF3">
    <property type="entry name" value="HTH-TYPE TRANSCRIPTIONAL REGULATOR LMRA"/>
    <property type="match status" value="1"/>
</dbReference>
<name>A0A4R9JPP7_9LEPT</name>
<keyword evidence="7" id="KW-1185">Reference proteome</keyword>
<keyword evidence="1" id="KW-0805">Transcription regulation</keyword>
<evidence type="ECO:0000313" key="6">
    <source>
        <dbReference type="EMBL" id="TGL50416.1"/>
    </source>
</evidence>
<comment type="caution">
    <text evidence="6">The sequence shown here is derived from an EMBL/GenBank/DDBJ whole genome shotgun (WGS) entry which is preliminary data.</text>
</comment>
<dbReference type="Pfam" id="PF00440">
    <property type="entry name" value="TetR_N"/>
    <property type="match status" value="1"/>
</dbReference>
<dbReference type="Proteomes" id="UP000297609">
    <property type="component" value="Unassembled WGS sequence"/>
</dbReference>
<dbReference type="InterPro" id="IPR001647">
    <property type="entry name" value="HTH_TetR"/>
</dbReference>
<dbReference type="SUPFAM" id="SSF48498">
    <property type="entry name" value="Tetracyclin repressor-like, C-terminal domain"/>
    <property type="match status" value="1"/>
</dbReference>
<dbReference type="OrthoDB" id="9810023at2"/>
<dbReference type="InterPro" id="IPR036271">
    <property type="entry name" value="Tet_transcr_reg_TetR-rel_C_sf"/>
</dbReference>
<dbReference type="SUPFAM" id="SSF46689">
    <property type="entry name" value="Homeodomain-like"/>
    <property type="match status" value="1"/>
</dbReference>
<dbReference type="AlphaFoldDB" id="A0A4R9JPP7"/>
<feature type="domain" description="HTH tetR-type" evidence="5">
    <location>
        <begin position="6"/>
        <end position="66"/>
    </location>
</feature>
<gene>
    <name evidence="6" type="ORF">EHQ59_13615</name>
</gene>
<evidence type="ECO:0000256" key="4">
    <source>
        <dbReference type="PROSITE-ProRule" id="PRU00335"/>
    </source>
</evidence>
<accession>A0A4R9JPP7</accession>
<dbReference type="EMBL" id="RQGG01000036">
    <property type="protein sequence ID" value="TGL50416.1"/>
    <property type="molecule type" value="Genomic_DNA"/>
</dbReference>
<keyword evidence="3" id="KW-0804">Transcription</keyword>
<protein>
    <submittedName>
        <fullName evidence="6">TetR/AcrR family transcriptional regulator</fullName>
    </submittedName>
</protein>
<dbReference type="Gene3D" id="1.10.357.10">
    <property type="entry name" value="Tetracycline Repressor, domain 2"/>
    <property type="match status" value="1"/>
</dbReference>
<proteinExistence type="predicted"/>
<evidence type="ECO:0000313" key="7">
    <source>
        <dbReference type="Proteomes" id="UP000297609"/>
    </source>
</evidence>
<dbReference type="InterPro" id="IPR054156">
    <property type="entry name" value="YxaF_TetR_C"/>
</dbReference>
<evidence type="ECO:0000259" key="5">
    <source>
        <dbReference type="PROSITE" id="PS50977"/>
    </source>
</evidence>
<evidence type="ECO:0000256" key="2">
    <source>
        <dbReference type="ARBA" id="ARBA00023125"/>
    </source>
</evidence>
<evidence type="ECO:0000256" key="3">
    <source>
        <dbReference type="ARBA" id="ARBA00023163"/>
    </source>
</evidence>
<dbReference type="GO" id="GO:0003677">
    <property type="term" value="F:DNA binding"/>
    <property type="evidence" value="ECO:0007669"/>
    <property type="project" value="UniProtKB-UniRule"/>
</dbReference>
<dbReference type="PROSITE" id="PS50977">
    <property type="entry name" value="HTH_TETR_2"/>
    <property type="match status" value="1"/>
</dbReference>
<dbReference type="PANTHER" id="PTHR47506">
    <property type="entry name" value="TRANSCRIPTIONAL REGULATORY PROTEIN"/>
    <property type="match status" value="1"/>
</dbReference>
<evidence type="ECO:0000256" key="1">
    <source>
        <dbReference type="ARBA" id="ARBA00023015"/>
    </source>
</evidence>
<dbReference type="Pfam" id="PF21993">
    <property type="entry name" value="TetR_C_13_2"/>
    <property type="match status" value="1"/>
</dbReference>
<organism evidence="6 7">
    <name type="scientific">Leptospira kemamanensis</name>
    <dbReference type="NCBI Taxonomy" id="2484942"/>
    <lineage>
        <taxon>Bacteria</taxon>
        <taxon>Pseudomonadati</taxon>
        <taxon>Spirochaetota</taxon>
        <taxon>Spirochaetia</taxon>
        <taxon>Leptospirales</taxon>
        <taxon>Leptospiraceae</taxon>
        <taxon>Leptospira</taxon>
    </lineage>
</organism>
<dbReference type="RefSeq" id="WP_135620191.1">
    <property type="nucleotide sequence ID" value="NZ_RQGG01000036.1"/>
</dbReference>
<dbReference type="InterPro" id="IPR009057">
    <property type="entry name" value="Homeodomain-like_sf"/>
</dbReference>
<keyword evidence="2 4" id="KW-0238">DNA-binding</keyword>